<protein>
    <submittedName>
        <fullName evidence="1">Uncharacterized protein</fullName>
    </submittedName>
</protein>
<gene>
    <name evidence="1" type="ORF">A0128_06925</name>
</gene>
<dbReference type="EMBL" id="CP015217">
    <property type="protein sequence ID" value="AOP33603.1"/>
    <property type="molecule type" value="Genomic_DNA"/>
</dbReference>
<reference evidence="1 2" key="1">
    <citation type="submission" date="2016-04" db="EMBL/GenBank/DDBJ databases">
        <title>Complete genome seqeunce of Leptospira alstonii serovar Room22.</title>
        <authorList>
            <person name="Nally J.E."/>
            <person name="Bayles D.O."/>
            <person name="Hurley D."/>
            <person name="Fanning S."/>
            <person name="McMahon B.J."/>
            <person name="Arent Z."/>
        </authorList>
    </citation>
    <scope>NUCLEOTIDE SEQUENCE [LARGE SCALE GENOMIC DNA]</scope>
    <source>
        <strain evidence="1 2">GWTS #1</strain>
    </source>
</reference>
<accession>A0A1D7UVN8</accession>
<sequence length="77" mass="8431">MRGNSLAAKLYFVNLRGVEGKLRILNISKILSGIFKLKKNSGGIAKVSFFLSIARLSNTSCLFVAYFGSQSKSTLQK</sequence>
<keyword evidence="2" id="KW-1185">Reference proteome</keyword>
<evidence type="ECO:0000313" key="2">
    <source>
        <dbReference type="Proteomes" id="UP000094197"/>
    </source>
</evidence>
<evidence type="ECO:0000313" key="1">
    <source>
        <dbReference type="EMBL" id="AOP33603.1"/>
    </source>
</evidence>
<dbReference type="AlphaFoldDB" id="A0A1D7UVN8"/>
<name>A0A1D7UVN8_9LEPT</name>
<dbReference type="Proteomes" id="UP000094197">
    <property type="component" value="Chromosome 1"/>
</dbReference>
<dbReference type="KEGG" id="laj:A0128_06925"/>
<proteinExistence type="predicted"/>
<organism evidence="1 2">
    <name type="scientific">Leptospira tipperaryensis</name>
    <dbReference type="NCBI Taxonomy" id="2564040"/>
    <lineage>
        <taxon>Bacteria</taxon>
        <taxon>Pseudomonadati</taxon>
        <taxon>Spirochaetota</taxon>
        <taxon>Spirochaetia</taxon>
        <taxon>Leptospirales</taxon>
        <taxon>Leptospiraceae</taxon>
        <taxon>Leptospira</taxon>
    </lineage>
</organism>